<dbReference type="Gene3D" id="2.60.40.3110">
    <property type="match status" value="1"/>
</dbReference>
<gene>
    <name evidence="13" type="ORF">VA603_11715</name>
</gene>
<protein>
    <submittedName>
        <fullName evidence="13">Fimbria/pilus outer membrane usher protein</fullName>
    </submittedName>
</protein>
<dbReference type="Proteomes" id="UP001301653">
    <property type="component" value="Unassembled WGS sequence"/>
</dbReference>
<comment type="subcellular location">
    <subcellularLocation>
        <location evidence="1 9">Cell outer membrane</location>
        <topology evidence="1 9">Multi-pass membrane protein</topology>
    </subcellularLocation>
</comment>
<dbReference type="SUPFAM" id="SSF141729">
    <property type="entry name" value="FimD N-terminal domain-like"/>
    <property type="match status" value="1"/>
</dbReference>
<feature type="domain" description="PapC-like C-terminal" evidence="11">
    <location>
        <begin position="614"/>
        <end position="678"/>
    </location>
</feature>
<proteinExistence type="inferred from homology"/>
<name>A0ABU5V674_9GAMM</name>
<evidence type="ECO:0000256" key="10">
    <source>
        <dbReference type="SAM" id="MobiDB-lite"/>
    </source>
</evidence>
<evidence type="ECO:0000256" key="4">
    <source>
        <dbReference type="ARBA" id="ARBA00022452"/>
    </source>
</evidence>
<evidence type="ECO:0000313" key="14">
    <source>
        <dbReference type="Proteomes" id="UP001301653"/>
    </source>
</evidence>
<feature type="non-terminal residue" evidence="13">
    <location>
        <position position="1"/>
    </location>
</feature>
<organism evidence="13 14">
    <name type="scientific">Stenotrophomonas capsici</name>
    <dbReference type="NCBI Taxonomy" id="3110230"/>
    <lineage>
        <taxon>Bacteria</taxon>
        <taxon>Pseudomonadati</taxon>
        <taxon>Pseudomonadota</taxon>
        <taxon>Gammaproteobacteria</taxon>
        <taxon>Lysobacterales</taxon>
        <taxon>Lysobacteraceae</taxon>
        <taxon>Stenotrophomonas</taxon>
    </lineage>
</organism>
<dbReference type="EMBL" id="JAYFUH010000226">
    <property type="protein sequence ID" value="MEA5668204.1"/>
    <property type="molecule type" value="Genomic_DNA"/>
</dbReference>
<dbReference type="InterPro" id="IPR025949">
    <property type="entry name" value="PapC-like_C"/>
</dbReference>
<keyword evidence="5 9" id="KW-0812">Transmembrane</keyword>
<evidence type="ECO:0000256" key="8">
    <source>
        <dbReference type="ARBA" id="ARBA00023237"/>
    </source>
</evidence>
<evidence type="ECO:0000256" key="5">
    <source>
        <dbReference type="ARBA" id="ARBA00022692"/>
    </source>
</evidence>
<evidence type="ECO:0000256" key="9">
    <source>
        <dbReference type="RuleBase" id="RU003884"/>
    </source>
</evidence>
<evidence type="ECO:0000256" key="2">
    <source>
        <dbReference type="ARBA" id="ARBA00008064"/>
    </source>
</evidence>
<sequence>EVSIPQAAMLRRARGYVDPSNWDAGINAASLGYSFNVYQQKMRGNAAVTRGYLGVNAGLNVGGWRLRHDGSYSFDTRGQRDYQAMATYAKREVAALSAELTLGEAFTSGDLFDSVGFRGVRLEADDRMLPESRRGYAPTVRGVANSNARITIRQGGSLIHETTVAPGAFEIDDLYATGYGGDLEVTIQEADGSQRMFSVPFAAVPLSLRPGVTRFSATMGELRQHQGRDEPLFAQGTWQRGLSNRVTGYAGVTAAPDYAAGMVGVALNTRLGAVGADVTQSSTVLADGNAVRGASYRLSYARDIAATGTHVAIAAYRYSTGGFYGLGEAMQAREAERHSDVWAPQRQRNRASLSMGQRLGERHGRLHATASLSDYWNRPGSDVNYSFGYSGSLGRMNYGISANRQHSADGRADTQYYASLTVRLGSAGRSRTLSNNLSYNDGGRSRAQSTLSGTVGEENQLSYGLSLAHARGGDIDSTSDLNANLMYRAGKADLQASMAVGSHHSQASVGARGAVVIHADGWTLSQPLSETFGIVEVPDAKGARLLNAAGVKVDGRGYAVIPYLTPYRANTISIDPKGLSTDVELKLNSQQVTPRAGAVAKVRFATESGRSAVLEVRRQDGSVLPFGANVIDEDDREVGVVGQGGRIFVRGLRETGTLTVRWADDARALCRIDYHLPARGKDEGIQVVPGQCVTQVADLREDDAAPVWNFVSGE</sequence>
<dbReference type="Pfam" id="PF13953">
    <property type="entry name" value="PapC_C"/>
    <property type="match status" value="1"/>
</dbReference>
<evidence type="ECO:0000256" key="7">
    <source>
        <dbReference type="ARBA" id="ARBA00023136"/>
    </source>
</evidence>
<evidence type="ECO:0000256" key="3">
    <source>
        <dbReference type="ARBA" id="ARBA00022448"/>
    </source>
</evidence>
<dbReference type="PANTHER" id="PTHR30451:SF20">
    <property type="entry name" value="FIMBRIAE USHER"/>
    <property type="match status" value="1"/>
</dbReference>
<dbReference type="Pfam" id="PF00577">
    <property type="entry name" value="Usher"/>
    <property type="match status" value="1"/>
</dbReference>
<keyword evidence="14" id="KW-1185">Reference proteome</keyword>
<evidence type="ECO:0000259" key="12">
    <source>
        <dbReference type="Pfam" id="PF13954"/>
    </source>
</evidence>
<evidence type="ECO:0000259" key="11">
    <source>
        <dbReference type="Pfam" id="PF13953"/>
    </source>
</evidence>
<keyword evidence="6" id="KW-0732">Signal</keyword>
<dbReference type="PANTHER" id="PTHR30451">
    <property type="entry name" value="OUTER MEMBRANE USHER PROTEIN"/>
    <property type="match status" value="1"/>
</dbReference>
<keyword evidence="4" id="KW-1134">Transmembrane beta strand</keyword>
<evidence type="ECO:0000256" key="1">
    <source>
        <dbReference type="ARBA" id="ARBA00004571"/>
    </source>
</evidence>
<feature type="region of interest" description="Disordered" evidence="10">
    <location>
        <begin position="431"/>
        <end position="454"/>
    </location>
</feature>
<accession>A0ABU5V674</accession>
<dbReference type="InterPro" id="IPR043142">
    <property type="entry name" value="PapC-like_C_sf"/>
</dbReference>
<comment type="similarity">
    <text evidence="2 9">Belongs to the fimbrial export usher family.</text>
</comment>
<dbReference type="InterPro" id="IPR037224">
    <property type="entry name" value="PapC_N_sf"/>
</dbReference>
<evidence type="ECO:0000256" key="6">
    <source>
        <dbReference type="ARBA" id="ARBA00022729"/>
    </source>
</evidence>
<dbReference type="InterPro" id="IPR042186">
    <property type="entry name" value="FimD_plug_dom"/>
</dbReference>
<dbReference type="Gene3D" id="2.60.40.2070">
    <property type="match status" value="1"/>
</dbReference>
<keyword evidence="7 9" id="KW-0472">Membrane</keyword>
<dbReference type="PROSITE" id="PS01151">
    <property type="entry name" value="FIMBRIAL_USHER"/>
    <property type="match status" value="1"/>
</dbReference>
<dbReference type="InterPro" id="IPR018030">
    <property type="entry name" value="Fimbrial_membr_usher_CS"/>
</dbReference>
<feature type="domain" description="PapC N-terminal" evidence="12">
    <location>
        <begin position="1"/>
        <end position="36"/>
    </location>
</feature>
<keyword evidence="9" id="KW-1029">Fimbrium biogenesis</keyword>
<dbReference type="InterPro" id="IPR000015">
    <property type="entry name" value="Fimb_usher"/>
</dbReference>
<keyword evidence="8 9" id="KW-0998">Cell outer membrane</keyword>
<comment type="caution">
    <text evidence="13">The sequence shown here is derived from an EMBL/GenBank/DDBJ whole genome shotgun (WGS) entry which is preliminary data.</text>
</comment>
<keyword evidence="3 9" id="KW-0813">Transport</keyword>
<reference evidence="13 14" key="1">
    <citation type="submission" date="2023-12" db="EMBL/GenBank/DDBJ databases">
        <title>Stenotrophomonas guangdongensis sp. nov., isolated from wilted pepper plants (Capsicum annuum).</title>
        <authorList>
            <person name="Qiu M."/>
            <person name="Li Y."/>
            <person name="Liu Q."/>
            <person name="Zhang X."/>
            <person name="Huang Y."/>
            <person name="Guo R."/>
            <person name="Hu M."/>
            <person name="Zhou J."/>
            <person name="Zhou X."/>
        </authorList>
    </citation>
    <scope>NUCLEOTIDE SEQUENCE [LARGE SCALE GENOMIC DNA]</scope>
    <source>
        <strain evidence="13 14">MH1</strain>
    </source>
</reference>
<dbReference type="Gene3D" id="2.60.40.2610">
    <property type="entry name" value="Outer membrane usher protein FimD, plug domain"/>
    <property type="match status" value="1"/>
</dbReference>
<evidence type="ECO:0000313" key="13">
    <source>
        <dbReference type="EMBL" id="MEA5668204.1"/>
    </source>
</evidence>
<dbReference type="RefSeq" id="WP_323438957.1">
    <property type="nucleotide sequence ID" value="NZ_JAYFUH010000226.1"/>
</dbReference>
<dbReference type="Pfam" id="PF13954">
    <property type="entry name" value="PapC_N"/>
    <property type="match status" value="1"/>
</dbReference>
<dbReference type="InterPro" id="IPR025885">
    <property type="entry name" value="PapC_N"/>
</dbReference>